<sequence length="526" mass="55195">MPQQFLNNWASTLAAAVASTDTAITVDGADASLLGTPSAENFYLLTIEVGDAREIVKVTARSGSTLTVERGQEGTVAQAWAAGAAVELRLTAGALSALQQAGGGGGAPETFLEAQGVIGTSGKVARVLNVSDNVDYSDLSTVSAGLTMIAAAGGVLWVGMTGSGLYEVAEDFSAVTYKGEVGADGATASYYQVREYQGELFIAARDVGFSRSTDGGATWTWVGISGSVEISDVAFDGTTYLAVDEFNKLWSSTDLTTWTEVSIAYSNYIADQIIWDGSQFLFAENPPNTGDHYLWRSPDGQTWSSSILPPHTVPAAPQHYAANGILFIAYNRDFSQSEPIYSTDGGDTWTKCTINTPGSAASQVSCFGQAAVDSEGAWYLMATDGSILRSTDGAATFNPWLSAVCESAEHFALLNDVIYTGREGPDTSFASLLAFDLEGSPLRQHGHQVVVLGDVAGVGGYVYAEFDGGDFGVHWSVWARNVWTHQRNGAAVLGDAGDIAPSASGGTPQTVEAFIGVDGTTERRVV</sequence>
<name>A0A2U2MY82_9GAMM</name>
<gene>
    <name evidence="1" type="ORF">DEM34_15030</name>
</gene>
<comment type="caution">
    <text evidence="1">The sequence shown here is derived from an EMBL/GenBank/DDBJ whole genome shotgun (WGS) entry which is preliminary data.</text>
</comment>
<dbReference type="CDD" id="cd15482">
    <property type="entry name" value="Sialidase_non-viral"/>
    <property type="match status" value="1"/>
</dbReference>
<organism evidence="1 2">
    <name type="scientific">Sediminicurvatus halobius</name>
    <dbReference type="NCBI Taxonomy" id="2182432"/>
    <lineage>
        <taxon>Bacteria</taxon>
        <taxon>Pseudomonadati</taxon>
        <taxon>Pseudomonadota</taxon>
        <taxon>Gammaproteobacteria</taxon>
        <taxon>Chromatiales</taxon>
        <taxon>Ectothiorhodospiraceae</taxon>
        <taxon>Sediminicurvatus</taxon>
    </lineage>
</organism>
<dbReference type="OrthoDB" id="9813892at2"/>
<dbReference type="RefSeq" id="WP_109679650.1">
    <property type="nucleotide sequence ID" value="NZ_CP086615.1"/>
</dbReference>
<proteinExistence type="predicted"/>
<protein>
    <submittedName>
        <fullName evidence="1">Uncharacterized protein</fullName>
    </submittedName>
</protein>
<evidence type="ECO:0000313" key="2">
    <source>
        <dbReference type="Proteomes" id="UP000245474"/>
    </source>
</evidence>
<dbReference type="SUPFAM" id="SSF110296">
    <property type="entry name" value="Oligoxyloglucan reducing end-specific cellobiohydrolase"/>
    <property type="match status" value="1"/>
</dbReference>
<dbReference type="Proteomes" id="UP000245474">
    <property type="component" value="Unassembled WGS sequence"/>
</dbReference>
<dbReference type="EMBL" id="QFFI01000027">
    <property type="protein sequence ID" value="PWG61777.1"/>
    <property type="molecule type" value="Genomic_DNA"/>
</dbReference>
<dbReference type="Gene3D" id="2.130.10.10">
    <property type="entry name" value="YVTN repeat-like/Quinoprotein amine dehydrogenase"/>
    <property type="match status" value="2"/>
</dbReference>
<reference evidence="1 2" key="1">
    <citation type="submission" date="2018-05" db="EMBL/GenBank/DDBJ databases">
        <title>Spiribacter halobius sp. nov., a moderately halophilic bacterium isolated from marine solar saltern.</title>
        <authorList>
            <person name="Zheng W.-S."/>
            <person name="Lu D.-C."/>
            <person name="Du Z.-J."/>
        </authorList>
    </citation>
    <scope>NUCLEOTIDE SEQUENCE [LARGE SCALE GENOMIC DNA]</scope>
    <source>
        <strain evidence="1 2">E85</strain>
    </source>
</reference>
<dbReference type="AlphaFoldDB" id="A0A2U2MY82"/>
<evidence type="ECO:0000313" key="1">
    <source>
        <dbReference type="EMBL" id="PWG61777.1"/>
    </source>
</evidence>
<keyword evidence="2" id="KW-1185">Reference proteome</keyword>
<accession>A0A2U2MY82</accession>
<dbReference type="InterPro" id="IPR015943">
    <property type="entry name" value="WD40/YVTN_repeat-like_dom_sf"/>
</dbReference>